<dbReference type="OrthoDB" id="249114at2"/>
<protein>
    <submittedName>
        <fullName evidence="7">Type I restriction enzyme EcoKI M protein</fullName>
        <ecNumber evidence="7">2.1.1.72</ecNumber>
    </submittedName>
</protein>
<dbReference type="InterPro" id="IPR003356">
    <property type="entry name" value="DNA_methylase_A-5"/>
</dbReference>
<dbReference type="GO" id="GO:0003677">
    <property type="term" value="F:DNA binding"/>
    <property type="evidence" value="ECO:0007669"/>
    <property type="project" value="InterPro"/>
</dbReference>
<evidence type="ECO:0000313" key="8">
    <source>
        <dbReference type="Proteomes" id="UP000324233"/>
    </source>
</evidence>
<dbReference type="GO" id="GO:0009307">
    <property type="term" value="P:DNA restriction-modification system"/>
    <property type="evidence" value="ECO:0007669"/>
    <property type="project" value="UniProtKB-KW"/>
</dbReference>
<dbReference type="KEGG" id="agv:OJF2_37540"/>
<dbReference type="AlphaFoldDB" id="A0A5B9W4N6"/>
<keyword evidence="2 7" id="KW-0489">Methyltransferase</keyword>
<dbReference type="PANTHER" id="PTHR33841:SF5">
    <property type="entry name" value="DNA METHYLASE (MODIFICATION METHYLASE) (METHYLTRANSFERASE)-RELATED"/>
    <property type="match status" value="1"/>
</dbReference>
<comment type="similarity">
    <text evidence="1">Belongs to the N(4)/N(6)-methyltransferase family.</text>
</comment>
<dbReference type="GO" id="GO:0009007">
    <property type="term" value="F:site-specific DNA-methyltransferase (adenine-specific) activity"/>
    <property type="evidence" value="ECO:0007669"/>
    <property type="project" value="UniProtKB-EC"/>
</dbReference>
<dbReference type="CDD" id="cd02440">
    <property type="entry name" value="AdoMet_MTases"/>
    <property type="match status" value="1"/>
</dbReference>
<dbReference type="SUPFAM" id="SSF53335">
    <property type="entry name" value="S-adenosyl-L-methionine-dependent methyltransferases"/>
    <property type="match status" value="1"/>
</dbReference>
<keyword evidence="4" id="KW-0949">S-adenosyl-L-methionine</keyword>
<dbReference type="EC" id="2.1.1.72" evidence="7"/>
<feature type="domain" description="DNA methylase adenine-specific" evidence="6">
    <location>
        <begin position="298"/>
        <end position="541"/>
    </location>
</feature>
<keyword evidence="5" id="KW-0680">Restriction system</keyword>
<dbReference type="GO" id="GO:0008170">
    <property type="term" value="F:N-methyltransferase activity"/>
    <property type="evidence" value="ECO:0007669"/>
    <property type="project" value="InterPro"/>
</dbReference>
<organism evidence="7 8">
    <name type="scientific">Aquisphaera giovannonii</name>
    <dbReference type="NCBI Taxonomy" id="406548"/>
    <lineage>
        <taxon>Bacteria</taxon>
        <taxon>Pseudomonadati</taxon>
        <taxon>Planctomycetota</taxon>
        <taxon>Planctomycetia</taxon>
        <taxon>Isosphaerales</taxon>
        <taxon>Isosphaeraceae</taxon>
        <taxon>Aquisphaera</taxon>
    </lineage>
</organism>
<dbReference type="GO" id="GO:0032259">
    <property type="term" value="P:methylation"/>
    <property type="evidence" value="ECO:0007669"/>
    <property type="project" value="UniProtKB-KW"/>
</dbReference>
<evidence type="ECO:0000256" key="4">
    <source>
        <dbReference type="ARBA" id="ARBA00022691"/>
    </source>
</evidence>
<evidence type="ECO:0000259" key="6">
    <source>
        <dbReference type="Pfam" id="PF02384"/>
    </source>
</evidence>
<dbReference type="EMBL" id="CP042997">
    <property type="protein sequence ID" value="QEH35207.1"/>
    <property type="molecule type" value="Genomic_DNA"/>
</dbReference>
<keyword evidence="3 7" id="KW-0808">Transferase</keyword>
<proteinExistence type="inferred from homology"/>
<evidence type="ECO:0000313" key="7">
    <source>
        <dbReference type="EMBL" id="QEH35207.1"/>
    </source>
</evidence>
<dbReference type="PANTHER" id="PTHR33841">
    <property type="entry name" value="DNA METHYLTRANSFERASE YEEA-RELATED"/>
    <property type="match status" value="1"/>
</dbReference>
<dbReference type="Gene3D" id="3.40.50.150">
    <property type="entry name" value="Vaccinia Virus protein VP39"/>
    <property type="match status" value="1"/>
</dbReference>
<dbReference type="PRINTS" id="PR00507">
    <property type="entry name" value="N12N6MTFRASE"/>
</dbReference>
<dbReference type="InterPro" id="IPR002052">
    <property type="entry name" value="DNA_methylase_N6_adenine_CS"/>
</dbReference>
<keyword evidence="8" id="KW-1185">Reference proteome</keyword>
<accession>A0A5B9W4N6</accession>
<dbReference type="Proteomes" id="UP000324233">
    <property type="component" value="Chromosome"/>
</dbReference>
<evidence type="ECO:0000256" key="2">
    <source>
        <dbReference type="ARBA" id="ARBA00022603"/>
    </source>
</evidence>
<evidence type="ECO:0000256" key="3">
    <source>
        <dbReference type="ARBA" id="ARBA00022679"/>
    </source>
</evidence>
<sequence>MSMGYDVAGQRSRLVADALLHVGYRAEHIKHSWKYSNFEEMRKWIDDDDPDNLPEHKAPSILDIAAFYDEREHDWNTISLAAQLNRIELVHNKDLGHQEARKIFADTASPCVLFAGNGTADLWLRCWEEPVPVMDITFEAQQLRKAFEHNRREMERDALAALRGGQRYLFDGWHTARREELATFLNRGITKATWFSQKIKKPLDADSGRALSRIAIGLLAARILEDKGIFGSRDQQSTDARKLLQEANDLADGFFGHLITGDLEKLDNTISSGIVDEMLRRIMAHLTGPASFSMVTAEMLGHLYENALRAQRRQGKDLELNGVYYTPLSLTRNVLARIPVEELPPRRRHALDMACGSGTFLLAASERLRSAFDANESESERSVIEHLRRHVVGNDVDSVALHVAGLTYLLEHVIQTGSADDVPSPALWTKDALDLQVENFGVSRPSIVVGNPPFGRAKNGDQLANQFLSKALEILAPGGFLGMVMPGAFLKMMQRGGVIASRRELLDTCNIMEVWEMPLGVVGLSAQQETCVIIARKKENRSGLTPTLFNVTYSRKQEAIRAQREHLRSTWTFMATGVAGRPSEHWSQDTTGRIIASPIDHVWQKIEPLRPISAICDHTVGIYSHLEKTRFSRTPTKGYYPYLRSQGRVSPYFVDEADWKQDPDHDHDYVDPDTSERPRHDKRYLILGPKLIVTSNTNRNTRIQVKAAFDDSQVFPEHNLYCLGLFTDSSSLQPWARELISKTDRRNLLLWLASILNSPLARAWVAMNSSPRSSALEVFMQLPLPRYDESLAKLVERTASYSRFSDDFNEISTRINQEVLRTYGLSSADEADLNLFLESLTEPWVESPKDAHLPQHRLYRRISGTVVAVDVLRQSVTLDLPRFSRKHRAPIVLALPRLLPGWALREGIEFTCAVPADCVEVGELLSDPWILRDFRPLPYSYLDEEELEELVNFEHPVPAH</sequence>
<dbReference type="RefSeq" id="WP_148595037.1">
    <property type="nucleotide sequence ID" value="NZ_CP042997.1"/>
</dbReference>
<reference evidence="7 8" key="1">
    <citation type="submission" date="2019-08" db="EMBL/GenBank/DDBJ databases">
        <title>Deep-cultivation of Planctomycetes and their phenomic and genomic characterization uncovers novel biology.</title>
        <authorList>
            <person name="Wiegand S."/>
            <person name="Jogler M."/>
            <person name="Boedeker C."/>
            <person name="Pinto D."/>
            <person name="Vollmers J."/>
            <person name="Rivas-Marin E."/>
            <person name="Kohn T."/>
            <person name="Peeters S.H."/>
            <person name="Heuer A."/>
            <person name="Rast P."/>
            <person name="Oberbeckmann S."/>
            <person name="Bunk B."/>
            <person name="Jeske O."/>
            <person name="Meyerdierks A."/>
            <person name="Storesund J.E."/>
            <person name="Kallscheuer N."/>
            <person name="Luecker S."/>
            <person name="Lage O.M."/>
            <person name="Pohl T."/>
            <person name="Merkel B.J."/>
            <person name="Hornburger P."/>
            <person name="Mueller R.-W."/>
            <person name="Bruemmer F."/>
            <person name="Labrenz M."/>
            <person name="Spormann A.M."/>
            <person name="Op den Camp H."/>
            <person name="Overmann J."/>
            <person name="Amann R."/>
            <person name="Jetten M.S.M."/>
            <person name="Mascher T."/>
            <person name="Medema M.H."/>
            <person name="Devos D.P."/>
            <person name="Kaster A.-K."/>
            <person name="Ovreas L."/>
            <person name="Rohde M."/>
            <person name="Galperin M.Y."/>
            <person name="Jogler C."/>
        </authorList>
    </citation>
    <scope>NUCLEOTIDE SEQUENCE [LARGE SCALE GENOMIC DNA]</scope>
    <source>
        <strain evidence="7 8">OJF2</strain>
    </source>
</reference>
<dbReference type="InterPro" id="IPR029063">
    <property type="entry name" value="SAM-dependent_MTases_sf"/>
</dbReference>
<evidence type="ECO:0000256" key="5">
    <source>
        <dbReference type="ARBA" id="ARBA00022747"/>
    </source>
</evidence>
<dbReference type="PROSITE" id="PS00092">
    <property type="entry name" value="N6_MTASE"/>
    <property type="match status" value="1"/>
</dbReference>
<dbReference type="Pfam" id="PF02384">
    <property type="entry name" value="N6_Mtase"/>
    <property type="match status" value="1"/>
</dbReference>
<name>A0A5B9W4N6_9BACT</name>
<dbReference type="InterPro" id="IPR050953">
    <property type="entry name" value="N4_N6_ade-DNA_methylase"/>
</dbReference>
<gene>
    <name evidence="7" type="primary">hsdM</name>
    <name evidence="7" type="ORF">OJF2_37540</name>
</gene>
<evidence type="ECO:0000256" key="1">
    <source>
        <dbReference type="ARBA" id="ARBA00006594"/>
    </source>
</evidence>